<evidence type="ECO:0000256" key="1">
    <source>
        <dbReference type="ARBA" id="ARBA00022723"/>
    </source>
</evidence>
<feature type="domain" description="PPM-type phosphatase" evidence="5">
    <location>
        <begin position="10"/>
        <end position="293"/>
    </location>
</feature>
<evidence type="ECO:0000256" key="3">
    <source>
        <dbReference type="ARBA" id="ARBA00022912"/>
    </source>
</evidence>
<comment type="caution">
    <text evidence="6">The sequence shown here is derived from an EMBL/GenBank/DDBJ whole genome shotgun (WGS) entry which is preliminary data.</text>
</comment>
<reference evidence="6 7" key="1">
    <citation type="submission" date="2019-05" db="EMBL/GenBank/DDBJ databases">
        <title>The compact genome of Giardia muris reveals important steps in the evolution of intestinal protozoan parasites.</title>
        <authorList>
            <person name="Xu F."/>
            <person name="Jimenez-Gonzalez A."/>
            <person name="Einarsson E."/>
            <person name="Astvaldsson A."/>
            <person name="Peirasmaki D."/>
            <person name="Eckmann L."/>
            <person name="Andersson J.O."/>
            <person name="Svard S.G."/>
            <person name="Jerlstrom-Hultqvist J."/>
        </authorList>
    </citation>
    <scope>NUCLEOTIDE SEQUENCE [LARGE SCALE GENOMIC DNA]</scope>
    <source>
        <strain evidence="6 7">Roberts-Thomson</strain>
    </source>
</reference>
<dbReference type="PANTHER" id="PTHR47992">
    <property type="entry name" value="PROTEIN PHOSPHATASE"/>
    <property type="match status" value="1"/>
</dbReference>
<dbReference type="GO" id="GO:0004722">
    <property type="term" value="F:protein serine/threonine phosphatase activity"/>
    <property type="evidence" value="ECO:0007669"/>
    <property type="project" value="InterPro"/>
</dbReference>
<dbReference type="Proteomes" id="UP000315496">
    <property type="component" value="Chromosome 1"/>
</dbReference>
<name>A0A4Z1SW82_GIAMU</name>
<dbReference type="InterPro" id="IPR015655">
    <property type="entry name" value="PP2C"/>
</dbReference>
<proteinExistence type="inferred from homology"/>
<dbReference type="InterPro" id="IPR001932">
    <property type="entry name" value="PPM-type_phosphatase-like_dom"/>
</dbReference>
<evidence type="ECO:0000259" key="5">
    <source>
        <dbReference type="PROSITE" id="PS51746"/>
    </source>
</evidence>
<gene>
    <name evidence="6" type="ORF">GMRT_15525</name>
</gene>
<accession>A0A4Z1SW82</accession>
<dbReference type="InterPro" id="IPR036457">
    <property type="entry name" value="PPM-type-like_dom_sf"/>
</dbReference>
<dbReference type="InterPro" id="IPR000222">
    <property type="entry name" value="PP2C_BS"/>
</dbReference>
<dbReference type="PROSITE" id="PS01032">
    <property type="entry name" value="PPM_1"/>
    <property type="match status" value="1"/>
</dbReference>
<evidence type="ECO:0000256" key="2">
    <source>
        <dbReference type="ARBA" id="ARBA00022801"/>
    </source>
</evidence>
<dbReference type="CDD" id="cd00143">
    <property type="entry name" value="PP2Cc"/>
    <property type="match status" value="1"/>
</dbReference>
<dbReference type="OrthoDB" id="10264738at2759"/>
<keyword evidence="7" id="KW-1185">Reference proteome</keyword>
<evidence type="ECO:0000256" key="4">
    <source>
        <dbReference type="RuleBase" id="RU003465"/>
    </source>
</evidence>
<keyword evidence="2 4" id="KW-0378">Hydrolase</keyword>
<evidence type="ECO:0000313" key="6">
    <source>
        <dbReference type="EMBL" id="TNJ29850.1"/>
    </source>
</evidence>
<dbReference type="SMART" id="SM00332">
    <property type="entry name" value="PP2Cc"/>
    <property type="match status" value="1"/>
</dbReference>
<evidence type="ECO:0000313" key="7">
    <source>
        <dbReference type="Proteomes" id="UP000315496"/>
    </source>
</evidence>
<dbReference type="AlphaFoldDB" id="A0A4Z1SW82"/>
<sequence length="300" mass="32937">MALRLTSVIGIGHAEDPNPRFRKQMEDVCIMIDKFGNSPTTGFYAVYDGHGGQDAARIAGDNLHRYFLEQIIQQKQEHLLEANDTAPQGLRGEDRVPETPPPPSPLGLLLQQAIERTDEVLRQKNVLYTGCTALIALVTRNTIEFASVGDSRAVISIAGKAFRCTNDHKASDKGEIERIKAAGGVVTFGRVNGFISVSRALGDHCIKNLVICTPFLRSYSRYPSSVDQKGEPDEFVILACDGIWDVVTDQESVDVVRKCLKETGSPQKAAFELKSLALKNGTQDNLTVLVLLLREVSSWP</sequence>
<dbReference type="VEuPathDB" id="GiardiaDB:GMRT_15525"/>
<comment type="similarity">
    <text evidence="4">Belongs to the PP2C family.</text>
</comment>
<organism evidence="6 7">
    <name type="scientific">Giardia muris</name>
    <dbReference type="NCBI Taxonomy" id="5742"/>
    <lineage>
        <taxon>Eukaryota</taxon>
        <taxon>Metamonada</taxon>
        <taxon>Diplomonadida</taxon>
        <taxon>Hexamitidae</taxon>
        <taxon>Giardiinae</taxon>
        <taxon>Giardia</taxon>
    </lineage>
</organism>
<protein>
    <submittedName>
        <fullName evidence="6">Putative Ser/Thr phosphatase 2C</fullName>
    </submittedName>
</protein>
<dbReference type="Pfam" id="PF00481">
    <property type="entry name" value="PP2C"/>
    <property type="match status" value="1"/>
</dbReference>
<keyword evidence="3 4" id="KW-0904">Protein phosphatase</keyword>
<dbReference type="PROSITE" id="PS51746">
    <property type="entry name" value="PPM_2"/>
    <property type="match status" value="1"/>
</dbReference>
<dbReference type="SMART" id="SM00331">
    <property type="entry name" value="PP2C_SIG"/>
    <property type="match status" value="1"/>
</dbReference>
<dbReference type="Gene3D" id="3.60.40.10">
    <property type="entry name" value="PPM-type phosphatase domain"/>
    <property type="match status" value="1"/>
</dbReference>
<dbReference type="EMBL" id="VDLU01000001">
    <property type="protein sequence ID" value="TNJ29850.1"/>
    <property type="molecule type" value="Genomic_DNA"/>
</dbReference>
<keyword evidence="1" id="KW-0479">Metal-binding</keyword>
<dbReference type="SUPFAM" id="SSF81606">
    <property type="entry name" value="PP2C-like"/>
    <property type="match status" value="1"/>
</dbReference>
<dbReference type="GO" id="GO:0046872">
    <property type="term" value="F:metal ion binding"/>
    <property type="evidence" value="ECO:0007669"/>
    <property type="project" value="UniProtKB-KW"/>
</dbReference>